<dbReference type="InterPro" id="IPR016193">
    <property type="entry name" value="Cytidine_deaminase-like"/>
</dbReference>
<proteinExistence type="inferred from homology"/>
<accession>A0A024GA18</accession>
<dbReference type="GO" id="GO:0046872">
    <property type="term" value="F:metal ion binding"/>
    <property type="evidence" value="ECO:0007669"/>
    <property type="project" value="UniProtKB-KW"/>
</dbReference>
<dbReference type="GO" id="GO:0052717">
    <property type="term" value="F:tRNA-specific adenosine-34 deaminase activity"/>
    <property type="evidence" value="ECO:0007669"/>
    <property type="project" value="UniProtKB-EC"/>
</dbReference>
<dbReference type="FunCoup" id="A0A024GA18">
    <property type="interactions" value="90"/>
</dbReference>
<evidence type="ECO:0000313" key="5">
    <source>
        <dbReference type="Proteomes" id="UP000053237"/>
    </source>
</evidence>
<name>A0A024GA18_9STRA</name>
<dbReference type="GO" id="GO:0002100">
    <property type="term" value="P:tRNA wobble adenosine to inosine editing"/>
    <property type="evidence" value="ECO:0007669"/>
    <property type="project" value="InterPro"/>
</dbReference>
<dbReference type="Proteomes" id="UP000053237">
    <property type="component" value="Unassembled WGS sequence"/>
</dbReference>
<dbReference type="PANTHER" id="PTHR11079">
    <property type="entry name" value="CYTOSINE DEAMINASE FAMILY MEMBER"/>
    <property type="match status" value="1"/>
</dbReference>
<evidence type="ECO:0000256" key="2">
    <source>
        <dbReference type="ARBA" id="ARBA00038160"/>
    </source>
</evidence>
<organism evidence="4 5">
    <name type="scientific">Albugo candida</name>
    <dbReference type="NCBI Taxonomy" id="65357"/>
    <lineage>
        <taxon>Eukaryota</taxon>
        <taxon>Sar</taxon>
        <taxon>Stramenopiles</taxon>
        <taxon>Oomycota</taxon>
        <taxon>Peronosporomycetes</taxon>
        <taxon>Albuginales</taxon>
        <taxon>Albuginaceae</taxon>
        <taxon>Albugo</taxon>
    </lineage>
</organism>
<dbReference type="InterPro" id="IPR002125">
    <property type="entry name" value="CMP_dCMP_dom"/>
</dbReference>
<dbReference type="EMBL" id="CAIX01000052">
    <property type="protein sequence ID" value="CCI43608.1"/>
    <property type="molecule type" value="Genomic_DNA"/>
</dbReference>
<comment type="similarity">
    <text evidence="2">Belongs to the cytidine and deoxycytidylate deaminase family. ADAT3 subfamily.</text>
</comment>
<keyword evidence="1" id="KW-0819">tRNA processing</keyword>
<evidence type="ECO:0000256" key="1">
    <source>
        <dbReference type="ARBA" id="ARBA00022694"/>
    </source>
</evidence>
<gene>
    <name evidence="4" type="ORF">BN9_043920</name>
</gene>
<dbReference type="OrthoDB" id="3180714at2759"/>
<dbReference type="InParanoid" id="A0A024GA18"/>
<dbReference type="GO" id="GO:0005737">
    <property type="term" value="C:cytoplasm"/>
    <property type="evidence" value="ECO:0007669"/>
    <property type="project" value="TreeGrafter"/>
</dbReference>
<sequence>MSWVLDEICGVESDADSEAMEPFYVLSFSNKHGSMVMKLLTNRFGTLVQQGYPHLKRIKKHTETDQLIALLHPVRLDNLSYKDNREDLKTQFQGELHTHDVYCEQPKSKELWAIRTKLWPLIFHSSVSPESLRHEDITDEDSLRAGEYMKILRTRSEKLDNADFLHQFQCSHDCLLVDATSNQVICQSFHSMRDEKYAFRTTYHPIMIAIDQVALRDRACKDQSAAQDTEENHKLEKSTTLTSYLCTSYDVYADVEPCVMCAMALIHSRVRRVIFYKKNDSHGALGGSGIFLQSIKSLNHHYRVFHARNPIESEHKLLR</sequence>
<dbReference type="Pfam" id="PF00383">
    <property type="entry name" value="dCMP_cyt_deam_1"/>
    <property type="match status" value="1"/>
</dbReference>
<evidence type="ECO:0000259" key="3">
    <source>
        <dbReference type="PROSITE" id="PS51747"/>
    </source>
</evidence>
<dbReference type="AlphaFoldDB" id="A0A024GA18"/>
<dbReference type="SUPFAM" id="SSF53927">
    <property type="entry name" value="Cytidine deaminase-like"/>
    <property type="match status" value="1"/>
</dbReference>
<dbReference type="PANTHER" id="PTHR11079:SF156">
    <property type="entry name" value="INACTIVE TRNA-SPECIFIC ADENOSINE DEAMINASE-LIKE PROTEIN 3-RELATED"/>
    <property type="match status" value="1"/>
</dbReference>
<dbReference type="Gene3D" id="3.40.140.10">
    <property type="entry name" value="Cytidine Deaminase, domain 2"/>
    <property type="match status" value="1"/>
</dbReference>
<reference evidence="4 5" key="1">
    <citation type="submission" date="2012-05" db="EMBL/GenBank/DDBJ databases">
        <title>Recombination and specialization in a pathogen metapopulation.</title>
        <authorList>
            <person name="Gardiner A."/>
            <person name="Kemen E."/>
            <person name="Schultz-Larsen T."/>
            <person name="MacLean D."/>
            <person name="Van Oosterhout C."/>
            <person name="Jones J.D.G."/>
        </authorList>
    </citation>
    <scope>NUCLEOTIDE SEQUENCE [LARGE SCALE GENOMIC DNA]</scope>
    <source>
        <strain evidence="4 5">Ac Nc2</strain>
    </source>
</reference>
<protein>
    <recommendedName>
        <fullName evidence="3">CMP/dCMP-type deaminase domain-containing protein</fullName>
    </recommendedName>
</protein>
<dbReference type="PROSITE" id="PS51747">
    <property type="entry name" value="CYT_DCMP_DEAMINASES_2"/>
    <property type="match status" value="1"/>
</dbReference>
<evidence type="ECO:0000313" key="4">
    <source>
        <dbReference type="EMBL" id="CCI43608.1"/>
    </source>
</evidence>
<comment type="caution">
    <text evidence="4">The sequence shown here is derived from an EMBL/GenBank/DDBJ whole genome shotgun (WGS) entry which is preliminary data.</text>
</comment>
<feature type="domain" description="CMP/dCMP-type deaminase" evidence="3">
    <location>
        <begin position="159"/>
        <end position="305"/>
    </location>
</feature>
<dbReference type="GO" id="GO:0005634">
    <property type="term" value="C:nucleus"/>
    <property type="evidence" value="ECO:0007669"/>
    <property type="project" value="TreeGrafter"/>
</dbReference>
<dbReference type="STRING" id="65357.A0A024GA18"/>
<keyword evidence="5" id="KW-1185">Reference proteome</keyword>